<accession>A0AAW5QTW2</accession>
<dbReference type="EMBL" id="JALIDZ010000001">
    <property type="protein sequence ID" value="MCT8970362.1"/>
    <property type="molecule type" value="Genomic_DNA"/>
</dbReference>
<evidence type="ECO:0000313" key="1">
    <source>
        <dbReference type="EMBL" id="MCT8970362.1"/>
    </source>
</evidence>
<name>A0AAW5QTW2_9HYPH</name>
<gene>
    <name evidence="1" type="ORF">MUB46_00670</name>
</gene>
<keyword evidence="2" id="KW-1185">Reference proteome</keyword>
<dbReference type="InterPro" id="IPR046083">
    <property type="entry name" value="DUF6101"/>
</dbReference>
<dbReference type="AlphaFoldDB" id="A0AAW5QTW2"/>
<proteinExistence type="predicted"/>
<reference evidence="1 2" key="1">
    <citation type="submission" date="2022-04" db="EMBL/GenBank/DDBJ databases">
        <authorList>
            <person name="Ye Y.-Q."/>
            <person name="Du Z.-J."/>
        </authorList>
    </citation>
    <scope>NUCLEOTIDE SEQUENCE [LARGE SCALE GENOMIC DNA]</scope>
    <source>
        <strain evidence="1 2">A6E488</strain>
    </source>
</reference>
<protein>
    <submittedName>
        <fullName evidence="1">DUF6101 family protein</fullName>
    </submittedName>
</protein>
<dbReference type="Proteomes" id="UP001320898">
    <property type="component" value="Unassembled WGS sequence"/>
</dbReference>
<dbReference type="RefSeq" id="WP_261613930.1">
    <property type="nucleotide sequence ID" value="NZ_JALIDZ010000001.1"/>
</dbReference>
<organism evidence="1 2">
    <name type="scientific">Microbaculum marinisediminis</name>
    <dbReference type="NCBI Taxonomy" id="2931392"/>
    <lineage>
        <taxon>Bacteria</taxon>
        <taxon>Pseudomonadati</taxon>
        <taxon>Pseudomonadota</taxon>
        <taxon>Alphaproteobacteria</taxon>
        <taxon>Hyphomicrobiales</taxon>
        <taxon>Tepidamorphaceae</taxon>
        <taxon>Microbaculum</taxon>
    </lineage>
</organism>
<sequence length="198" mass="21894">MRRQIACTAEVHRGASCRVRLDPFELPARVVYKGVSRAGGHAPGQHVAIVGRDSVMIRRETNAGVPLYVTVPLSAYAGVLLSVHDGPEGRIVGLTLHHRNGDLEVPLFEADNTDDVIADWQVWSRTLSRPLLIRNADGTVCEPQERLGGVIVKRPVARRANRFFAERRPKFLCQRGTGGRLSGIIYREDEIIARDIAS</sequence>
<dbReference type="Pfam" id="PF19596">
    <property type="entry name" value="DUF6101"/>
    <property type="match status" value="1"/>
</dbReference>
<evidence type="ECO:0000313" key="2">
    <source>
        <dbReference type="Proteomes" id="UP001320898"/>
    </source>
</evidence>
<comment type="caution">
    <text evidence="1">The sequence shown here is derived from an EMBL/GenBank/DDBJ whole genome shotgun (WGS) entry which is preliminary data.</text>
</comment>